<protein>
    <submittedName>
        <fullName evidence="1">Uncharacterized protein</fullName>
    </submittedName>
</protein>
<proteinExistence type="predicted"/>
<dbReference type="AlphaFoldDB" id="A0AAV5HJB1"/>
<gene>
    <name evidence="1" type="ORF">SLEP1_g3121</name>
</gene>
<accession>A0AAV5HJB1</accession>
<name>A0AAV5HJB1_9ROSI</name>
<organism evidence="1 2">
    <name type="scientific">Rubroshorea leprosula</name>
    <dbReference type="NCBI Taxonomy" id="152421"/>
    <lineage>
        <taxon>Eukaryota</taxon>
        <taxon>Viridiplantae</taxon>
        <taxon>Streptophyta</taxon>
        <taxon>Embryophyta</taxon>
        <taxon>Tracheophyta</taxon>
        <taxon>Spermatophyta</taxon>
        <taxon>Magnoliopsida</taxon>
        <taxon>eudicotyledons</taxon>
        <taxon>Gunneridae</taxon>
        <taxon>Pentapetalae</taxon>
        <taxon>rosids</taxon>
        <taxon>malvids</taxon>
        <taxon>Malvales</taxon>
        <taxon>Dipterocarpaceae</taxon>
        <taxon>Rubroshorea</taxon>
    </lineage>
</organism>
<dbReference type="Proteomes" id="UP001054252">
    <property type="component" value="Unassembled WGS sequence"/>
</dbReference>
<sequence length="42" mass="4806">MNTDLLPAAIAAACWVSICYCVLDTNLLLDLWFFLRWKNDGD</sequence>
<keyword evidence="2" id="KW-1185">Reference proteome</keyword>
<comment type="caution">
    <text evidence="1">The sequence shown here is derived from an EMBL/GenBank/DDBJ whole genome shotgun (WGS) entry which is preliminary data.</text>
</comment>
<evidence type="ECO:0000313" key="1">
    <source>
        <dbReference type="EMBL" id="GKU88912.1"/>
    </source>
</evidence>
<dbReference type="EMBL" id="BPVZ01000003">
    <property type="protein sequence ID" value="GKU88912.1"/>
    <property type="molecule type" value="Genomic_DNA"/>
</dbReference>
<reference evidence="1 2" key="1">
    <citation type="journal article" date="2021" name="Commun. Biol.">
        <title>The genome of Shorea leprosula (Dipterocarpaceae) highlights the ecological relevance of drought in aseasonal tropical rainforests.</title>
        <authorList>
            <person name="Ng K.K.S."/>
            <person name="Kobayashi M.J."/>
            <person name="Fawcett J.A."/>
            <person name="Hatakeyama M."/>
            <person name="Paape T."/>
            <person name="Ng C.H."/>
            <person name="Ang C.C."/>
            <person name="Tnah L.H."/>
            <person name="Lee C.T."/>
            <person name="Nishiyama T."/>
            <person name="Sese J."/>
            <person name="O'Brien M.J."/>
            <person name="Copetti D."/>
            <person name="Mohd Noor M.I."/>
            <person name="Ong R.C."/>
            <person name="Putra M."/>
            <person name="Sireger I.Z."/>
            <person name="Indrioko S."/>
            <person name="Kosugi Y."/>
            <person name="Izuno A."/>
            <person name="Isagi Y."/>
            <person name="Lee S.L."/>
            <person name="Shimizu K.K."/>
        </authorList>
    </citation>
    <scope>NUCLEOTIDE SEQUENCE [LARGE SCALE GENOMIC DNA]</scope>
    <source>
        <strain evidence="1">214</strain>
    </source>
</reference>
<evidence type="ECO:0000313" key="2">
    <source>
        <dbReference type="Proteomes" id="UP001054252"/>
    </source>
</evidence>